<dbReference type="InterPro" id="IPR032466">
    <property type="entry name" value="Metal_Hydrolase"/>
</dbReference>
<dbReference type="PANTHER" id="PTHR43135:SF3">
    <property type="entry name" value="ALPHA-D-RIBOSE 1-METHYLPHOSPHONATE 5-TRIPHOSPHATE DIPHOSPHATASE"/>
    <property type="match status" value="1"/>
</dbReference>
<dbReference type="Gene3D" id="2.30.40.10">
    <property type="entry name" value="Urease, subunit C, domain 1"/>
    <property type="match status" value="1"/>
</dbReference>
<organism evidence="4 5">
    <name type="scientific">Bionectria ochroleuca</name>
    <name type="common">Gliocladium roseum</name>
    <dbReference type="NCBI Taxonomy" id="29856"/>
    <lineage>
        <taxon>Eukaryota</taxon>
        <taxon>Fungi</taxon>
        <taxon>Dikarya</taxon>
        <taxon>Ascomycota</taxon>
        <taxon>Pezizomycotina</taxon>
        <taxon>Sordariomycetes</taxon>
        <taxon>Hypocreomycetidae</taxon>
        <taxon>Hypocreales</taxon>
        <taxon>Bionectriaceae</taxon>
        <taxon>Clonostachys</taxon>
    </lineage>
</organism>
<dbReference type="SUPFAM" id="SSF51430">
    <property type="entry name" value="NAD(P)-linked oxidoreductase"/>
    <property type="match status" value="1"/>
</dbReference>
<evidence type="ECO:0000259" key="3">
    <source>
        <dbReference type="Pfam" id="PF01979"/>
    </source>
</evidence>
<accession>A0A8H7TVS0</accession>
<gene>
    <name evidence="4" type="ORF">IM811_000387</name>
</gene>
<proteinExistence type="predicted"/>
<dbReference type="Pfam" id="PF00248">
    <property type="entry name" value="Aldo_ket_red"/>
    <property type="match status" value="1"/>
</dbReference>
<dbReference type="InterPro" id="IPR006680">
    <property type="entry name" value="Amidohydro-rel"/>
</dbReference>
<dbReference type="Gene3D" id="3.20.20.100">
    <property type="entry name" value="NADP-dependent oxidoreductase domain"/>
    <property type="match status" value="1"/>
</dbReference>
<dbReference type="InterPro" id="IPR011059">
    <property type="entry name" value="Metal-dep_hydrolase_composite"/>
</dbReference>
<evidence type="ECO:0000259" key="2">
    <source>
        <dbReference type="Pfam" id="PF00248"/>
    </source>
</evidence>
<dbReference type="GO" id="GO:0016810">
    <property type="term" value="F:hydrolase activity, acting on carbon-nitrogen (but not peptide) bonds"/>
    <property type="evidence" value="ECO:0007669"/>
    <property type="project" value="InterPro"/>
</dbReference>
<keyword evidence="1" id="KW-0560">Oxidoreductase</keyword>
<dbReference type="InterPro" id="IPR023210">
    <property type="entry name" value="NADP_OxRdtase_dom"/>
</dbReference>
<evidence type="ECO:0000313" key="4">
    <source>
        <dbReference type="EMBL" id="KAF9758693.1"/>
    </source>
</evidence>
<evidence type="ECO:0008006" key="6">
    <source>
        <dbReference type="Google" id="ProtNLM"/>
    </source>
</evidence>
<name>A0A8H7TVS0_BIOOC</name>
<dbReference type="SUPFAM" id="SSF51556">
    <property type="entry name" value="Metallo-dependent hydrolases"/>
    <property type="match status" value="1"/>
</dbReference>
<feature type="domain" description="NADP-dependent oxidoreductase" evidence="2">
    <location>
        <begin position="595"/>
        <end position="904"/>
    </location>
</feature>
<dbReference type="SUPFAM" id="SSF51338">
    <property type="entry name" value="Composite domain of metallo-dependent hydrolases"/>
    <property type="match status" value="2"/>
</dbReference>
<dbReference type="Pfam" id="PF01979">
    <property type="entry name" value="Amidohydro_1"/>
    <property type="match status" value="1"/>
</dbReference>
<dbReference type="EMBL" id="JADCTT010000001">
    <property type="protein sequence ID" value="KAF9758693.1"/>
    <property type="molecule type" value="Genomic_DNA"/>
</dbReference>
<protein>
    <recommendedName>
        <fullName evidence="6">NADP-dependent oxidoreductase domain-containing protein</fullName>
    </recommendedName>
</protein>
<comment type="caution">
    <text evidence="4">The sequence shown here is derived from an EMBL/GenBank/DDBJ whole genome shotgun (WGS) entry which is preliminary data.</text>
</comment>
<dbReference type="Gene3D" id="3.20.20.140">
    <property type="entry name" value="Metal-dependent hydrolases"/>
    <property type="match status" value="1"/>
</dbReference>
<dbReference type="InterPro" id="IPR051781">
    <property type="entry name" value="Metallo-dep_Hydrolase"/>
</dbReference>
<evidence type="ECO:0000313" key="5">
    <source>
        <dbReference type="Proteomes" id="UP000616885"/>
    </source>
</evidence>
<dbReference type="CDD" id="cd01299">
    <property type="entry name" value="Met_dep_hydrolase_A"/>
    <property type="match status" value="1"/>
</dbReference>
<dbReference type="InterPro" id="IPR036812">
    <property type="entry name" value="NAD(P)_OxRdtase_dom_sf"/>
</dbReference>
<dbReference type="PANTHER" id="PTHR43135">
    <property type="entry name" value="ALPHA-D-RIBOSE 1-METHYLPHOSPHONATE 5-TRIPHOSPHATE DIPHOSPHATASE"/>
    <property type="match status" value="1"/>
</dbReference>
<dbReference type="InterPro" id="IPR057744">
    <property type="entry name" value="OTAase-like"/>
</dbReference>
<dbReference type="AlphaFoldDB" id="A0A8H7TVS0"/>
<dbReference type="Proteomes" id="UP000616885">
    <property type="component" value="Unassembled WGS sequence"/>
</dbReference>
<dbReference type="GO" id="GO:0016491">
    <property type="term" value="F:oxidoreductase activity"/>
    <property type="evidence" value="ECO:0007669"/>
    <property type="project" value="UniProtKB-KW"/>
</dbReference>
<reference evidence="4" key="1">
    <citation type="submission" date="2020-10" db="EMBL/GenBank/DDBJ databases">
        <title>High-Quality Genome Resource of Clonostachys rosea strain S41 by Oxford Nanopore Long-Read Sequencing.</title>
        <authorList>
            <person name="Wang H."/>
        </authorList>
    </citation>
    <scope>NUCLEOTIDE SEQUENCE</scope>
    <source>
        <strain evidence="4">S41</strain>
    </source>
</reference>
<feature type="domain" description="Amidohydrolase-related" evidence="3">
    <location>
        <begin position="105"/>
        <end position="461"/>
    </location>
</feature>
<evidence type="ECO:0000256" key="1">
    <source>
        <dbReference type="ARBA" id="ARBA00023002"/>
    </source>
</evidence>
<sequence length="931" mass="102034">MTIPSHPKIGTKPVKSFAELTATIYPPDPEYDIAEKPWLPGPQKPYLLYNAKLVDPRAGIVHEGMSLHLAGGKVVKVGPTTSHDLTAEFRYGEHQVEKIDASSYFLCPGLIDCHVHLMAVHGSATLHGAFTFPHETAVLRTAGTLRGMLSNGFTSVRDTGGATIAHAQATEEFLIPGPRVFQGGRMLSQTGGHGDDTEVWSDNHCCRSNGIANSALGRLCDGVPECLQAARDNMRKGAQHLKVCTSGGIASATDKLESLQFTVEELQAITTVNKNMGGTLVTAHCYTAEGVRHAIAGGVRGIEHGNMIDPETAQLMAEKGVFLTPTLALHTFVTMPPYDKFETPDGLRKNAIVGDAGIRGIGYAEDAGVIVCYGTDTTGPTLVMQTYEFVVRSKILPSPVVLRQATINGAKQVGMDGKLGELVEGSFADLLFVKENPLEDVASLDRIKENLMLVMKDGRIVKSQIPGIRPERNCNAKWSQGSVLEAAFQTFGGDVVQAVQALKEAKPNKTNSLKTELLSLLASFRDLKEYCQSSDLPYLFARAERQVQDVFTFFFSEVLPDTLPNRLLQINIAKATSPNSMIEKFKLGPYEVPRLFNGFWQLSSPAWGSGTSDTQEAALIQLIESGLSAADMADHYGDAELIYGDFRQRLPADIKDTIYAATKWCIFSAVKQTISREWVLAAVRERSRRLSGRVELLQFHWYDYSSKEYLAILEELVLISKDRPELLSSVGLCNFDSDHVEEVCQHLLDKTGSVGIVSNQVQFSVFDSRPLQKMSAICSKYDLKLLTYGSFSGGFISEKWLGVPAPEVYSEGQHLTPSQRKYLDIINLWGQWKEFQSLLGTLKAIASSRNVSLTNVATRWVLQQPAVGAVIVGTRLGVTAHSGDNVNVFTFRLSEDEMKEINRVALGPGNNKCLAMFEKLGDCGNEYRAMH</sequence>